<evidence type="ECO:0000256" key="5">
    <source>
        <dbReference type="ARBA" id="ARBA00022502"/>
    </source>
</evidence>
<keyword evidence="6" id="KW-0812">Transmembrane</keyword>
<dbReference type="UniPathway" id="UPA00196"/>
<dbReference type="GO" id="GO:0006506">
    <property type="term" value="P:GPI anchor biosynthetic process"/>
    <property type="evidence" value="ECO:0007669"/>
    <property type="project" value="UniProtKB-UniPathway"/>
</dbReference>
<evidence type="ECO:0000256" key="10">
    <source>
        <dbReference type="ARBA" id="ARBA00023180"/>
    </source>
</evidence>
<dbReference type="GeneID" id="34520399"/>
<evidence type="ECO:0000313" key="14">
    <source>
        <dbReference type="Proteomes" id="UP000019384"/>
    </source>
</evidence>
<keyword evidence="8" id="KW-1133">Transmembrane helix</keyword>
<accession>W6MW87</accession>
<dbReference type="PANTHER" id="PTHR28533:SF1">
    <property type="entry name" value="PROTEIN PBN1"/>
    <property type="match status" value="1"/>
</dbReference>
<evidence type="ECO:0000313" key="13">
    <source>
        <dbReference type="EMBL" id="CDK27015.1"/>
    </source>
</evidence>
<evidence type="ECO:0000256" key="9">
    <source>
        <dbReference type="ARBA" id="ARBA00023136"/>
    </source>
</evidence>
<comment type="similarity">
    <text evidence="3 11">Belongs to the PIGX family.</text>
</comment>
<evidence type="ECO:0000256" key="6">
    <source>
        <dbReference type="ARBA" id="ARBA00022692"/>
    </source>
</evidence>
<keyword evidence="9" id="KW-0472">Membrane</keyword>
<evidence type="ECO:0000256" key="4">
    <source>
        <dbReference type="ARBA" id="ARBA00020410"/>
    </source>
</evidence>
<sequence length="512" mass="57524">MDHRITFILDNKTDASEVFSKVKLTAKSLEIPAVTGSRQNVLRVPYEASLFGDWAAVFQGFEITYRYPEAVGNEILDSYNSAGLFLYLRPRLQLLDEEIRTIGSMLLQDLGLETETKFIATPSGFSSKINVGDVHVQQWLSSVFSRFAGEGELGHVDEFSAAFGSTGLNISFTSFDHAQPDTVYTKSGVKTEVGVFEREPRLSSVDSIAINGFRYALGDAQEKRTMLQFQRPHRLVPVSEVHTSLVNVPGLHPKLRLQFEGDLREPMKLAGSFETNSTKEPMCELFYHVNYPNDVYWDRYELKWLQAVDLIGLWGSDNLEQPQYANTLEWGSEILLRVDPGRLVETQSLEVPFHSRYALPGNSSDIVELLLGELFWGCDLKKPVQAAESLAGTTPIEREARQAKIDQFQVEVDALSHSPFDYTALGGYKSYFEPETVFYHVANAASQQTMQLEVPAAIRTDFNAIRYATLASVLLGTAYVVKCVLGRSQSRNPDRKNRKKTAETRGRETTKN</sequence>
<dbReference type="GO" id="GO:1990529">
    <property type="term" value="C:glycosylphosphatidylinositol-mannosyltransferase I complex"/>
    <property type="evidence" value="ECO:0007669"/>
    <property type="project" value="TreeGrafter"/>
</dbReference>
<gene>
    <name evidence="13" type="ORF">KUCA_T00002992001</name>
</gene>
<dbReference type="AlphaFoldDB" id="W6MW87"/>
<dbReference type="InterPro" id="IPR013233">
    <property type="entry name" value="PIG-X/PBN1"/>
</dbReference>
<keyword evidence="7 11" id="KW-0256">Endoplasmic reticulum</keyword>
<evidence type="ECO:0000256" key="2">
    <source>
        <dbReference type="ARBA" id="ARBA00004687"/>
    </source>
</evidence>
<dbReference type="RefSeq" id="XP_022459011.1">
    <property type="nucleotide sequence ID" value="XM_022603291.1"/>
</dbReference>
<reference evidence="13" key="2">
    <citation type="submission" date="2014-02" db="EMBL/GenBank/DDBJ databases">
        <title>Complete DNA sequence of /Kuraishia capsulata/ illustrates novel genomic features among budding yeasts (/Saccharomycotina/).</title>
        <authorList>
            <person name="Morales L."/>
            <person name="Noel B."/>
            <person name="Porcel B."/>
            <person name="Marcet-Houben M."/>
            <person name="Hullo M-F."/>
            <person name="Sacerdot C."/>
            <person name="Tekaia F."/>
            <person name="Leh-Louis V."/>
            <person name="Despons L."/>
            <person name="Khanna V."/>
            <person name="Aury J-M."/>
            <person name="Barbe V."/>
            <person name="Couloux A."/>
            <person name="Labadie K."/>
            <person name="Pelletier E."/>
            <person name="Souciet J-L."/>
            <person name="Boekhout T."/>
            <person name="Gabaldon T."/>
            <person name="Wincker P."/>
            <person name="Dujon B."/>
        </authorList>
    </citation>
    <scope>NUCLEOTIDE SEQUENCE</scope>
    <source>
        <strain evidence="13">CBS 1993</strain>
    </source>
</reference>
<evidence type="ECO:0000256" key="11">
    <source>
        <dbReference type="RuleBase" id="RU366056"/>
    </source>
</evidence>
<dbReference type="Pfam" id="PF08320">
    <property type="entry name" value="PIG-X"/>
    <property type="match status" value="1"/>
</dbReference>
<dbReference type="GO" id="GO:0000030">
    <property type="term" value="F:mannosyltransferase activity"/>
    <property type="evidence" value="ECO:0007669"/>
    <property type="project" value="TreeGrafter"/>
</dbReference>
<name>W6MW87_9ASCO</name>
<comment type="function">
    <text evidence="11">Required for proper folding and/or the stability of a subset of proteins in the endoplasmic reticulum. Component of glycosylphosphatidylinositol-mannosyltransferase 1 which transfers the first of the 4 mannoses in the GPI-anchor precursors during GPI-anchor biosynthesis. Probably acts by stabilizing the mannosyltransferase GPI14.</text>
</comment>
<feature type="compositionally biased region" description="Basic and acidic residues" evidence="12">
    <location>
        <begin position="492"/>
        <end position="512"/>
    </location>
</feature>
<comment type="pathway">
    <text evidence="2 11">Glycolipid biosynthesis; glycosylphosphatidylinositol-anchor biosynthesis.</text>
</comment>
<dbReference type="PANTHER" id="PTHR28533">
    <property type="entry name" value="PROTEIN PBN1"/>
    <property type="match status" value="1"/>
</dbReference>
<evidence type="ECO:0000256" key="1">
    <source>
        <dbReference type="ARBA" id="ARBA00004643"/>
    </source>
</evidence>
<keyword evidence="5 11" id="KW-0337">GPI-anchor biosynthesis</keyword>
<dbReference type="SMART" id="SM00780">
    <property type="entry name" value="PIG-X"/>
    <property type="match status" value="1"/>
</dbReference>
<feature type="region of interest" description="Disordered" evidence="12">
    <location>
        <begin position="489"/>
        <end position="512"/>
    </location>
</feature>
<comment type="subcellular location">
    <subcellularLocation>
        <location evidence="11">Endoplasmic reticulum membrane</location>
        <topology evidence="11">Single-pass membrane protein</topology>
    </subcellularLocation>
    <subcellularLocation>
        <location evidence="1">Endoplasmic reticulum membrane</location>
        <topology evidence="1">Single-pass type III membrane protein</topology>
    </subcellularLocation>
</comment>
<dbReference type="InterPro" id="IPR042322">
    <property type="entry name" value="Pbn1"/>
</dbReference>
<protein>
    <recommendedName>
        <fullName evidence="4 11">Protein PBN1</fullName>
    </recommendedName>
</protein>
<dbReference type="STRING" id="1382522.W6MW87"/>
<evidence type="ECO:0000256" key="8">
    <source>
        <dbReference type="ARBA" id="ARBA00022989"/>
    </source>
</evidence>
<keyword evidence="10" id="KW-0325">Glycoprotein</keyword>
<keyword evidence="14" id="KW-1185">Reference proteome</keyword>
<organism evidence="13 14">
    <name type="scientific">Kuraishia capsulata CBS 1993</name>
    <dbReference type="NCBI Taxonomy" id="1382522"/>
    <lineage>
        <taxon>Eukaryota</taxon>
        <taxon>Fungi</taxon>
        <taxon>Dikarya</taxon>
        <taxon>Ascomycota</taxon>
        <taxon>Saccharomycotina</taxon>
        <taxon>Pichiomycetes</taxon>
        <taxon>Pichiales</taxon>
        <taxon>Pichiaceae</taxon>
        <taxon>Kuraishia</taxon>
    </lineage>
</organism>
<dbReference type="EMBL" id="HG793127">
    <property type="protein sequence ID" value="CDK27015.1"/>
    <property type="molecule type" value="Genomic_DNA"/>
</dbReference>
<reference evidence="13" key="1">
    <citation type="submission" date="2013-12" db="EMBL/GenBank/DDBJ databases">
        <authorList>
            <person name="Genoscope - CEA"/>
        </authorList>
    </citation>
    <scope>NUCLEOTIDE SEQUENCE</scope>
    <source>
        <strain evidence="13">CBS 1993</strain>
    </source>
</reference>
<evidence type="ECO:0000256" key="12">
    <source>
        <dbReference type="SAM" id="MobiDB-lite"/>
    </source>
</evidence>
<dbReference type="HOGENOM" id="CLU_532163_0_0_1"/>
<proteinExistence type="inferred from homology"/>
<evidence type="ECO:0000256" key="3">
    <source>
        <dbReference type="ARBA" id="ARBA00010345"/>
    </source>
</evidence>
<dbReference type="Proteomes" id="UP000019384">
    <property type="component" value="Unassembled WGS sequence"/>
</dbReference>
<dbReference type="GO" id="GO:0005789">
    <property type="term" value="C:endoplasmic reticulum membrane"/>
    <property type="evidence" value="ECO:0007669"/>
    <property type="project" value="UniProtKB-SubCell"/>
</dbReference>
<evidence type="ECO:0000256" key="7">
    <source>
        <dbReference type="ARBA" id="ARBA00022824"/>
    </source>
</evidence>